<dbReference type="PANTHER" id="PTHR46599">
    <property type="entry name" value="PIGGYBAC TRANSPOSABLE ELEMENT-DERIVED PROTEIN 4"/>
    <property type="match status" value="1"/>
</dbReference>
<sequence>MRRVRVLTHEEVLKDLQRIDEIDLGDNEICDFDGDEEYVPTESNNYDYESEISSHHDIGRCAAQNVVKETICPTSYAKRNICEDSVLSARRLIFSSQMMHKKECTEVARRLLNKNTWTVSFDELEAVFSIMYARGLYRAKNSPLNTSWSIVWDPSFFSQTMARDSFKEIIHFLRFDHKTERSECLKSDKFALVSTLRYPFIENSASCYKLGVNLTVDEQLFPSKARCPFI</sequence>
<dbReference type="OrthoDB" id="8123139at2759"/>
<name>A0A4Y2ELD6_ARAVE</name>
<dbReference type="Proteomes" id="UP000499080">
    <property type="component" value="Unassembled WGS sequence"/>
</dbReference>
<dbReference type="InterPro" id="IPR029526">
    <property type="entry name" value="PGBD"/>
</dbReference>
<evidence type="ECO:0000313" key="3">
    <source>
        <dbReference type="Proteomes" id="UP000499080"/>
    </source>
</evidence>
<dbReference type="AlphaFoldDB" id="A0A4Y2ELD6"/>
<organism evidence="2 3">
    <name type="scientific">Araneus ventricosus</name>
    <name type="common">Orbweaver spider</name>
    <name type="synonym">Epeira ventricosa</name>
    <dbReference type="NCBI Taxonomy" id="182803"/>
    <lineage>
        <taxon>Eukaryota</taxon>
        <taxon>Metazoa</taxon>
        <taxon>Ecdysozoa</taxon>
        <taxon>Arthropoda</taxon>
        <taxon>Chelicerata</taxon>
        <taxon>Arachnida</taxon>
        <taxon>Araneae</taxon>
        <taxon>Araneomorphae</taxon>
        <taxon>Entelegynae</taxon>
        <taxon>Araneoidea</taxon>
        <taxon>Araneidae</taxon>
        <taxon>Araneus</taxon>
    </lineage>
</organism>
<dbReference type="Pfam" id="PF13843">
    <property type="entry name" value="DDE_Tnp_1_7"/>
    <property type="match status" value="1"/>
</dbReference>
<evidence type="ECO:0000313" key="2">
    <source>
        <dbReference type="EMBL" id="GBM29681.1"/>
    </source>
</evidence>
<dbReference type="PANTHER" id="PTHR46599:SF6">
    <property type="entry name" value="DUAL SPECIFICITY PHOSPHATASE 26"/>
    <property type="match status" value="1"/>
</dbReference>
<reference evidence="2 3" key="1">
    <citation type="journal article" date="2019" name="Sci. Rep.">
        <title>Orb-weaving spider Araneus ventricosus genome elucidates the spidroin gene catalogue.</title>
        <authorList>
            <person name="Kono N."/>
            <person name="Nakamura H."/>
            <person name="Ohtoshi R."/>
            <person name="Moran D.A.P."/>
            <person name="Shinohara A."/>
            <person name="Yoshida Y."/>
            <person name="Fujiwara M."/>
            <person name="Mori M."/>
            <person name="Tomita M."/>
            <person name="Arakawa K."/>
        </authorList>
    </citation>
    <scope>NUCLEOTIDE SEQUENCE [LARGE SCALE GENOMIC DNA]</scope>
</reference>
<accession>A0A4Y2ELD6</accession>
<protein>
    <recommendedName>
        <fullName evidence="1">PiggyBac transposable element-derived protein domain-containing protein</fullName>
    </recommendedName>
</protein>
<comment type="caution">
    <text evidence="2">The sequence shown here is derived from an EMBL/GenBank/DDBJ whole genome shotgun (WGS) entry which is preliminary data.</text>
</comment>
<gene>
    <name evidence="2" type="ORF">AVEN_203592_1</name>
</gene>
<keyword evidence="3" id="KW-1185">Reference proteome</keyword>
<evidence type="ECO:0000259" key="1">
    <source>
        <dbReference type="Pfam" id="PF13843"/>
    </source>
</evidence>
<dbReference type="EMBL" id="BGPR01000642">
    <property type="protein sequence ID" value="GBM29681.1"/>
    <property type="molecule type" value="Genomic_DNA"/>
</dbReference>
<feature type="domain" description="PiggyBac transposable element-derived protein" evidence="1">
    <location>
        <begin position="114"/>
        <end position="229"/>
    </location>
</feature>
<proteinExistence type="predicted"/>